<dbReference type="Proteomes" id="UP001171620">
    <property type="component" value="Unassembled WGS sequence"/>
</dbReference>
<dbReference type="RefSeq" id="WP_212173174.1">
    <property type="nucleotide sequence ID" value="NZ_JAGSUX010000008.1"/>
</dbReference>
<dbReference type="AlphaFoldDB" id="A0AAW7T5J4"/>
<evidence type="ECO:0000313" key="3">
    <source>
        <dbReference type="Proteomes" id="UP001171620"/>
    </source>
</evidence>
<accession>A0AAW7T5J4</accession>
<feature type="compositionally biased region" description="Low complexity" evidence="1">
    <location>
        <begin position="1"/>
        <end position="12"/>
    </location>
</feature>
<reference evidence="2" key="1">
    <citation type="submission" date="2023-07" db="EMBL/GenBank/DDBJ databases">
        <title>A collection of bacterial strains from the Burkholderia cepacia Research Laboratory and Repository.</title>
        <authorList>
            <person name="Lipuma J."/>
            <person name="Spilker T."/>
            <person name="Caverly L."/>
        </authorList>
    </citation>
    <scope>NUCLEOTIDE SEQUENCE</scope>
    <source>
        <strain evidence="2">AU44268</strain>
    </source>
</reference>
<sequence length="151" mass="15848">MGTSRGAGACGESDSDGDADADADAESDSDVGLCRTPRVARVRTVRSLPAAHWTARLAARMASTVEWSMKLLSVVDEAQADGAIARGLGATAPRWRRTGSLNRSTAYAARINAQRDASSNASRIVHGVVGLVAVDRGEQIVDADHQRAHLP</sequence>
<gene>
    <name evidence="2" type="ORF">QZM33_14250</name>
</gene>
<feature type="compositionally biased region" description="Acidic residues" evidence="1">
    <location>
        <begin position="13"/>
        <end position="29"/>
    </location>
</feature>
<dbReference type="EMBL" id="JAUJRV010000009">
    <property type="protein sequence ID" value="MDN7796098.1"/>
    <property type="molecule type" value="Genomic_DNA"/>
</dbReference>
<protein>
    <submittedName>
        <fullName evidence="2">Uncharacterized protein</fullName>
    </submittedName>
</protein>
<organism evidence="2 3">
    <name type="scientific">Burkholderia vietnamiensis</name>
    <dbReference type="NCBI Taxonomy" id="60552"/>
    <lineage>
        <taxon>Bacteria</taxon>
        <taxon>Pseudomonadati</taxon>
        <taxon>Pseudomonadota</taxon>
        <taxon>Betaproteobacteria</taxon>
        <taxon>Burkholderiales</taxon>
        <taxon>Burkholderiaceae</taxon>
        <taxon>Burkholderia</taxon>
        <taxon>Burkholderia cepacia complex</taxon>
    </lineage>
</organism>
<comment type="caution">
    <text evidence="2">The sequence shown here is derived from an EMBL/GenBank/DDBJ whole genome shotgun (WGS) entry which is preliminary data.</text>
</comment>
<name>A0AAW7T5J4_BURVI</name>
<proteinExistence type="predicted"/>
<evidence type="ECO:0000256" key="1">
    <source>
        <dbReference type="SAM" id="MobiDB-lite"/>
    </source>
</evidence>
<evidence type="ECO:0000313" key="2">
    <source>
        <dbReference type="EMBL" id="MDN7796098.1"/>
    </source>
</evidence>
<feature type="region of interest" description="Disordered" evidence="1">
    <location>
        <begin position="1"/>
        <end position="30"/>
    </location>
</feature>